<dbReference type="InterPro" id="IPR001789">
    <property type="entry name" value="Sig_transdc_resp-reg_receiver"/>
</dbReference>
<keyword evidence="4 7" id="KW-0238">DNA-binding</keyword>
<dbReference type="PANTHER" id="PTHR48111:SF1">
    <property type="entry name" value="TWO-COMPONENT RESPONSE REGULATOR ORR33"/>
    <property type="match status" value="1"/>
</dbReference>
<keyword evidence="2" id="KW-0902">Two-component regulatory system</keyword>
<dbReference type="SMART" id="SM00448">
    <property type="entry name" value="REC"/>
    <property type="match status" value="1"/>
</dbReference>
<evidence type="ECO:0000256" key="2">
    <source>
        <dbReference type="ARBA" id="ARBA00023012"/>
    </source>
</evidence>
<protein>
    <submittedName>
        <fullName evidence="10">Response regulator transcription factor</fullName>
    </submittedName>
</protein>
<evidence type="ECO:0000256" key="3">
    <source>
        <dbReference type="ARBA" id="ARBA00023015"/>
    </source>
</evidence>
<dbReference type="SUPFAM" id="SSF46894">
    <property type="entry name" value="C-terminal effector domain of the bipartite response regulators"/>
    <property type="match status" value="1"/>
</dbReference>
<dbReference type="CDD" id="cd00383">
    <property type="entry name" value="trans_reg_C"/>
    <property type="match status" value="1"/>
</dbReference>
<dbReference type="EMBL" id="JADING010000085">
    <property type="protein sequence ID" value="MBO8414427.1"/>
    <property type="molecule type" value="Genomic_DNA"/>
</dbReference>
<dbReference type="GO" id="GO:0005829">
    <property type="term" value="C:cytosol"/>
    <property type="evidence" value="ECO:0007669"/>
    <property type="project" value="TreeGrafter"/>
</dbReference>
<dbReference type="PROSITE" id="PS51755">
    <property type="entry name" value="OMPR_PHOB"/>
    <property type="match status" value="1"/>
</dbReference>
<dbReference type="Proteomes" id="UP000823629">
    <property type="component" value="Unassembled WGS sequence"/>
</dbReference>
<keyword evidence="3" id="KW-0805">Transcription regulation</keyword>
<dbReference type="SUPFAM" id="SSF52172">
    <property type="entry name" value="CheY-like"/>
    <property type="match status" value="1"/>
</dbReference>
<evidence type="ECO:0000313" key="11">
    <source>
        <dbReference type="Proteomes" id="UP000823629"/>
    </source>
</evidence>
<dbReference type="InterPro" id="IPR036388">
    <property type="entry name" value="WH-like_DNA-bd_sf"/>
</dbReference>
<evidence type="ECO:0000256" key="4">
    <source>
        <dbReference type="ARBA" id="ARBA00023125"/>
    </source>
</evidence>
<keyword evidence="5" id="KW-0804">Transcription</keyword>
<evidence type="ECO:0000256" key="6">
    <source>
        <dbReference type="PROSITE-ProRule" id="PRU00169"/>
    </source>
</evidence>
<feature type="domain" description="OmpR/PhoB-type" evidence="9">
    <location>
        <begin position="126"/>
        <end position="222"/>
    </location>
</feature>
<dbReference type="GO" id="GO:0032993">
    <property type="term" value="C:protein-DNA complex"/>
    <property type="evidence" value="ECO:0007669"/>
    <property type="project" value="TreeGrafter"/>
</dbReference>
<evidence type="ECO:0000256" key="5">
    <source>
        <dbReference type="ARBA" id="ARBA00023163"/>
    </source>
</evidence>
<evidence type="ECO:0000256" key="7">
    <source>
        <dbReference type="PROSITE-ProRule" id="PRU01091"/>
    </source>
</evidence>
<dbReference type="Pfam" id="PF00486">
    <property type="entry name" value="Trans_reg_C"/>
    <property type="match status" value="1"/>
</dbReference>
<feature type="domain" description="Response regulatory" evidence="8">
    <location>
        <begin position="4"/>
        <end position="120"/>
    </location>
</feature>
<dbReference type="Gene3D" id="1.10.10.10">
    <property type="entry name" value="Winged helix-like DNA-binding domain superfamily/Winged helix DNA-binding domain"/>
    <property type="match status" value="1"/>
</dbReference>
<dbReference type="PROSITE" id="PS50110">
    <property type="entry name" value="RESPONSE_REGULATORY"/>
    <property type="match status" value="1"/>
</dbReference>
<dbReference type="Gene3D" id="6.10.250.690">
    <property type="match status" value="1"/>
</dbReference>
<dbReference type="CDD" id="cd17574">
    <property type="entry name" value="REC_OmpR"/>
    <property type="match status" value="1"/>
</dbReference>
<evidence type="ECO:0000259" key="8">
    <source>
        <dbReference type="PROSITE" id="PS50110"/>
    </source>
</evidence>
<dbReference type="InterPro" id="IPR011006">
    <property type="entry name" value="CheY-like_superfamily"/>
</dbReference>
<dbReference type="GO" id="GO:0006355">
    <property type="term" value="P:regulation of DNA-templated transcription"/>
    <property type="evidence" value="ECO:0007669"/>
    <property type="project" value="InterPro"/>
</dbReference>
<dbReference type="InterPro" id="IPR039420">
    <property type="entry name" value="WalR-like"/>
</dbReference>
<evidence type="ECO:0000313" key="10">
    <source>
        <dbReference type="EMBL" id="MBO8414427.1"/>
    </source>
</evidence>
<dbReference type="Gene3D" id="3.40.50.2300">
    <property type="match status" value="1"/>
</dbReference>
<evidence type="ECO:0000259" key="9">
    <source>
        <dbReference type="PROSITE" id="PS51755"/>
    </source>
</evidence>
<reference evidence="10" key="1">
    <citation type="submission" date="2020-10" db="EMBL/GenBank/DDBJ databases">
        <authorList>
            <person name="Gilroy R."/>
        </authorList>
    </citation>
    <scope>NUCLEOTIDE SEQUENCE</scope>
    <source>
        <strain evidence="10">1748</strain>
    </source>
</reference>
<dbReference type="GO" id="GO:0000156">
    <property type="term" value="F:phosphorelay response regulator activity"/>
    <property type="evidence" value="ECO:0007669"/>
    <property type="project" value="TreeGrafter"/>
</dbReference>
<dbReference type="Pfam" id="PF00072">
    <property type="entry name" value="Response_reg"/>
    <property type="match status" value="1"/>
</dbReference>
<evidence type="ECO:0000256" key="1">
    <source>
        <dbReference type="ARBA" id="ARBA00022553"/>
    </source>
</evidence>
<feature type="DNA-binding region" description="OmpR/PhoB-type" evidence="7">
    <location>
        <begin position="126"/>
        <end position="222"/>
    </location>
</feature>
<reference evidence="10" key="2">
    <citation type="journal article" date="2021" name="PeerJ">
        <title>Extensive microbial diversity within the chicken gut microbiome revealed by metagenomics and culture.</title>
        <authorList>
            <person name="Gilroy R."/>
            <person name="Ravi A."/>
            <person name="Getino M."/>
            <person name="Pursley I."/>
            <person name="Horton D.L."/>
            <person name="Alikhan N.F."/>
            <person name="Baker D."/>
            <person name="Gharbi K."/>
            <person name="Hall N."/>
            <person name="Watson M."/>
            <person name="Adriaenssens E.M."/>
            <person name="Foster-Nyarko E."/>
            <person name="Jarju S."/>
            <person name="Secka A."/>
            <person name="Antonio M."/>
            <person name="Oren A."/>
            <person name="Chaudhuri R.R."/>
            <person name="La Ragione R."/>
            <person name="Hildebrand F."/>
            <person name="Pallen M.J."/>
        </authorList>
    </citation>
    <scope>NUCLEOTIDE SEQUENCE</scope>
    <source>
        <strain evidence="10">1748</strain>
    </source>
</reference>
<dbReference type="InterPro" id="IPR001867">
    <property type="entry name" value="OmpR/PhoB-type_DNA-bd"/>
</dbReference>
<gene>
    <name evidence="10" type="ORF">IAC78_02995</name>
</gene>
<accession>A0A9D9GM04</accession>
<organism evidence="10 11">
    <name type="scientific">Candidatus Scatoplasma merdavium</name>
    <dbReference type="NCBI Taxonomy" id="2840932"/>
    <lineage>
        <taxon>Bacteria</taxon>
        <taxon>Bacillati</taxon>
        <taxon>Bacillota</taxon>
        <taxon>Bacilli</taxon>
        <taxon>Bacillales</taxon>
        <taxon>Candidatus Scatoplasma</taxon>
    </lineage>
</organism>
<name>A0A9D9GM04_9BACL</name>
<comment type="caution">
    <text evidence="10">The sequence shown here is derived from an EMBL/GenBank/DDBJ whole genome shotgun (WGS) entry which is preliminary data.</text>
</comment>
<dbReference type="GO" id="GO:0000976">
    <property type="term" value="F:transcription cis-regulatory region binding"/>
    <property type="evidence" value="ECO:0007669"/>
    <property type="project" value="TreeGrafter"/>
</dbReference>
<dbReference type="PANTHER" id="PTHR48111">
    <property type="entry name" value="REGULATOR OF RPOS"/>
    <property type="match status" value="1"/>
</dbReference>
<feature type="modified residue" description="4-aspartylphosphate" evidence="6">
    <location>
        <position position="53"/>
    </location>
</feature>
<dbReference type="SMART" id="SM00862">
    <property type="entry name" value="Trans_reg_C"/>
    <property type="match status" value="1"/>
</dbReference>
<keyword evidence="1 6" id="KW-0597">Phosphoprotein</keyword>
<dbReference type="InterPro" id="IPR016032">
    <property type="entry name" value="Sig_transdc_resp-reg_C-effctor"/>
</dbReference>
<sequence>MAYTIYSVEDDENIAHLISVTLKKQGYNVFTFQDAASFEDQFSKNKPDLVLLDLMLPDKSGEEIIKEIRQDETNSDIDIIVVSAKSATLDKVESLDLGADDYIPKPFDILELSSRVNAHLRKKKKPTVISIGNVTLNLDKHNVQVNGQEIRLTNAEFNILTTLMQQADNAVSRDTILSELWGKDQAYESRTIDVHIKSLRQKLKSEGNHIATVYGYGYRYLK</sequence>
<dbReference type="AlphaFoldDB" id="A0A9D9GM04"/>
<proteinExistence type="predicted"/>